<dbReference type="AlphaFoldDB" id="A0A9N9BMG0"/>
<organism evidence="2 3">
    <name type="scientific">Paraglomus occultum</name>
    <dbReference type="NCBI Taxonomy" id="144539"/>
    <lineage>
        <taxon>Eukaryota</taxon>
        <taxon>Fungi</taxon>
        <taxon>Fungi incertae sedis</taxon>
        <taxon>Mucoromycota</taxon>
        <taxon>Glomeromycotina</taxon>
        <taxon>Glomeromycetes</taxon>
        <taxon>Paraglomerales</taxon>
        <taxon>Paraglomeraceae</taxon>
        <taxon>Paraglomus</taxon>
    </lineage>
</organism>
<keyword evidence="3" id="KW-1185">Reference proteome</keyword>
<reference evidence="2" key="1">
    <citation type="submission" date="2021-06" db="EMBL/GenBank/DDBJ databases">
        <authorList>
            <person name="Kallberg Y."/>
            <person name="Tangrot J."/>
            <person name="Rosling A."/>
        </authorList>
    </citation>
    <scope>NUCLEOTIDE SEQUENCE</scope>
    <source>
        <strain evidence="2">IA702</strain>
    </source>
</reference>
<feature type="region of interest" description="Disordered" evidence="1">
    <location>
        <begin position="184"/>
        <end position="244"/>
    </location>
</feature>
<proteinExistence type="predicted"/>
<feature type="compositionally biased region" description="Basic and acidic residues" evidence="1">
    <location>
        <begin position="27"/>
        <end position="37"/>
    </location>
</feature>
<evidence type="ECO:0000313" key="2">
    <source>
        <dbReference type="EMBL" id="CAG8571079.1"/>
    </source>
</evidence>
<evidence type="ECO:0000313" key="3">
    <source>
        <dbReference type="Proteomes" id="UP000789572"/>
    </source>
</evidence>
<feature type="region of interest" description="Disordered" evidence="1">
    <location>
        <begin position="1"/>
        <end position="37"/>
    </location>
</feature>
<gene>
    <name evidence="2" type="ORF">POCULU_LOCUS5998</name>
</gene>
<protein>
    <submittedName>
        <fullName evidence="2">220_t:CDS:1</fullName>
    </submittedName>
</protein>
<feature type="region of interest" description="Disordered" evidence="1">
    <location>
        <begin position="51"/>
        <end position="72"/>
    </location>
</feature>
<name>A0A9N9BMG0_9GLOM</name>
<feature type="compositionally biased region" description="Low complexity" evidence="1">
    <location>
        <begin position="221"/>
        <end position="244"/>
    </location>
</feature>
<feature type="non-terminal residue" evidence="2">
    <location>
        <position position="1"/>
    </location>
</feature>
<feature type="compositionally biased region" description="Polar residues" evidence="1">
    <location>
        <begin position="184"/>
        <end position="217"/>
    </location>
</feature>
<feature type="non-terminal residue" evidence="2">
    <location>
        <position position="244"/>
    </location>
</feature>
<dbReference type="Proteomes" id="UP000789572">
    <property type="component" value="Unassembled WGS sequence"/>
</dbReference>
<evidence type="ECO:0000256" key="1">
    <source>
        <dbReference type="SAM" id="MobiDB-lite"/>
    </source>
</evidence>
<dbReference type="EMBL" id="CAJVPJ010001016">
    <property type="protein sequence ID" value="CAG8571079.1"/>
    <property type="molecule type" value="Genomic_DNA"/>
</dbReference>
<comment type="caution">
    <text evidence="2">The sequence shown here is derived from an EMBL/GenBank/DDBJ whole genome shotgun (WGS) entry which is preliminary data.</text>
</comment>
<accession>A0A9N9BMG0</accession>
<sequence>MTTNVDIQPYTHPSNQTRTRQLPNDFANDHIDKRRRPSGDDLLQRQLILPSSQHQQQPLQSPPLRLPLNGSGQAVTTSYYTQQNGNSYQQGITGGQLRGNHTVLDQQLSQSNTTEQLKTYLEKIRLSELFKQERQKLLASAGQKMQKAHELEQLQARLMTGSQPQNVLQSYQALANQPFAQNTLVSPTRPTQQHNATQSGQQQVLTSPISPQATQAVSRVPISSQPAQQIASQQEIIQPHQHQL</sequence>
<feature type="compositionally biased region" description="Polar residues" evidence="1">
    <location>
        <begin position="1"/>
        <end position="22"/>
    </location>
</feature>